<evidence type="ECO:0000313" key="4">
    <source>
        <dbReference type="Proteomes" id="UP000515121"/>
    </source>
</evidence>
<dbReference type="GO" id="GO:0005769">
    <property type="term" value="C:early endosome"/>
    <property type="evidence" value="ECO:0007669"/>
    <property type="project" value="TreeGrafter"/>
</dbReference>
<dbReference type="GeneID" id="111295015"/>
<sequence>MEISTLLSFSLILSLSFTSRIQGFEPSPAPRFVSSLAPGSPSYYSQAPDSGGTPAPAANDVSPPSPTLSFPPSLAPVPVTAEKVGEVAVAPAPEMEGSESFKGIGPSSIQEAEESGVQMVRWCTLRQNNEDCQLLVIALNQSNEYTWKCVQKDTAQECLESIKKGEADLINLEAGMAYVAFINYSMKAIANEVYCDHAKSYQAVAVVNRKACKENKGISLMDFEGHKSCHGGYSTAAGWNYPINHIKESLDSQKMNEREIAAGFFSKICAPSEFEGSGICSGCGNENGSCHLNSPYFGDPGAFRCLVEELGDIAFMKADTVLLYSMEGPHNQSWSSKSVRDFMYLCPEGGCREINDYPGSCSFGAVPANVIMASNSLPNRKRLFILQTLTNATLLEALHAGKYGASPLLSPSTQQIAVVKKLTRSYLGMSASISQSTQQLYTPINQTAPSTASPVSDMGSQSCSCGQNSLVVTLFSVLTMLWLLVFTPI</sequence>
<dbReference type="SMART" id="SM00094">
    <property type="entry name" value="TR_FER"/>
    <property type="match status" value="1"/>
</dbReference>
<feature type="signal peptide" evidence="2">
    <location>
        <begin position="1"/>
        <end position="23"/>
    </location>
</feature>
<dbReference type="GO" id="GO:0005886">
    <property type="term" value="C:plasma membrane"/>
    <property type="evidence" value="ECO:0007669"/>
    <property type="project" value="TreeGrafter"/>
</dbReference>
<dbReference type="AlphaFoldDB" id="A0A6P5YVD2"/>
<dbReference type="InterPro" id="IPR001156">
    <property type="entry name" value="Transferrin-like_dom"/>
</dbReference>
<gene>
    <name evidence="5" type="primary">LOC111295015</name>
</gene>
<dbReference type="GO" id="GO:0006826">
    <property type="term" value="P:iron ion transport"/>
    <property type="evidence" value="ECO:0007669"/>
    <property type="project" value="TreeGrafter"/>
</dbReference>
<evidence type="ECO:0000259" key="3">
    <source>
        <dbReference type="PROSITE" id="PS51408"/>
    </source>
</evidence>
<reference evidence="5" key="1">
    <citation type="submission" date="2025-08" db="UniProtKB">
        <authorList>
            <consortium name="RefSeq"/>
        </authorList>
    </citation>
    <scope>IDENTIFICATION</scope>
    <source>
        <tissue evidence="5">Fruit stalk</tissue>
    </source>
</reference>
<keyword evidence="4" id="KW-1185">Reference proteome</keyword>
<dbReference type="Pfam" id="PF00405">
    <property type="entry name" value="Transferrin"/>
    <property type="match status" value="1"/>
</dbReference>
<dbReference type="PANTHER" id="PTHR11485">
    <property type="entry name" value="TRANSFERRIN"/>
    <property type="match status" value="1"/>
</dbReference>
<dbReference type="SUPFAM" id="SSF53850">
    <property type="entry name" value="Periplasmic binding protein-like II"/>
    <property type="match status" value="1"/>
</dbReference>
<evidence type="ECO:0000256" key="1">
    <source>
        <dbReference type="SAM" id="MobiDB-lite"/>
    </source>
</evidence>
<dbReference type="PANTHER" id="PTHR11485:SF29">
    <property type="entry name" value="TRANSFERRIN 2"/>
    <property type="match status" value="1"/>
</dbReference>
<dbReference type="PROSITE" id="PS51408">
    <property type="entry name" value="TRANSFERRIN_LIKE_4"/>
    <property type="match status" value="1"/>
</dbReference>
<feature type="chain" id="PRO_5027665258" evidence="2">
    <location>
        <begin position="24"/>
        <end position="489"/>
    </location>
</feature>
<dbReference type="KEGG" id="dzi:111295015"/>
<feature type="domain" description="Transferrin-like" evidence="3">
    <location>
        <begin position="120"/>
        <end position="449"/>
    </location>
</feature>
<protein>
    <submittedName>
        <fullName evidence="5">Lactotransferrin-like</fullName>
    </submittedName>
</protein>
<keyword evidence="2" id="KW-0732">Signal</keyword>
<dbReference type="Gene3D" id="3.40.190.10">
    <property type="entry name" value="Periplasmic binding protein-like II"/>
    <property type="match status" value="2"/>
</dbReference>
<evidence type="ECO:0000313" key="5">
    <source>
        <dbReference type="RefSeq" id="XP_022744091.1"/>
    </source>
</evidence>
<dbReference type="RefSeq" id="XP_022744091.1">
    <property type="nucleotide sequence ID" value="XM_022888356.1"/>
</dbReference>
<accession>A0A6P5YVD2</accession>
<feature type="region of interest" description="Disordered" evidence="1">
    <location>
        <begin position="43"/>
        <end position="74"/>
    </location>
</feature>
<dbReference type="GO" id="GO:0055037">
    <property type="term" value="C:recycling endosome"/>
    <property type="evidence" value="ECO:0007669"/>
    <property type="project" value="TreeGrafter"/>
</dbReference>
<name>A0A6P5YVD2_DURZI</name>
<proteinExistence type="predicted"/>
<dbReference type="GO" id="GO:0005615">
    <property type="term" value="C:extracellular space"/>
    <property type="evidence" value="ECO:0007669"/>
    <property type="project" value="TreeGrafter"/>
</dbReference>
<dbReference type="Proteomes" id="UP000515121">
    <property type="component" value="Unplaced"/>
</dbReference>
<dbReference type="CDD" id="cd13529">
    <property type="entry name" value="PBP2_transferrin"/>
    <property type="match status" value="1"/>
</dbReference>
<organism evidence="4 5">
    <name type="scientific">Durio zibethinus</name>
    <name type="common">Durian</name>
    <dbReference type="NCBI Taxonomy" id="66656"/>
    <lineage>
        <taxon>Eukaryota</taxon>
        <taxon>Viridiplantae</taxon>
        <taxon>Streptophyta</taxon>
        <taxon>Embryophyta</taxon>
        <taxon>Tracheophyta</taxon>
        <taxon>Spermatophyta</taxon>
        <taxon>Magnoliopsida</taxon>
        <taxon>eudicotyledons</taxon>
        <taxon>Gunneridae</taxon>
        <taxon>Pentapetalae</taxon>
        <taxon>rosids</taxon>
        <taxon>malvids</taxon>
        <taxon>Malvales</taxon>
        <taxon>Malvaceae</taxon>
        <taxon>Helicteroideae</taxon>
        <taxon>Durio</taxon>
    </lineage>
</organism>
<dbReference type="PRINTS" id="PR00422">
    <property type="entry name" value="TRANSFERRIN"/>
</dbReference>
<dbReference type="OrthoDB" id="9981115at2759"/>
<evidence type="ECO:0000256" key="2">
    <source>
        <dbReference type="SAM" id="SignalP"/>
    </source>
</evidence>